<evidence type="ECO:0000256" key="1">
    <source>
        <dbReference type="ARBA" id="ARBA00001917"/>
    </source>
</evidence>
<dbReference type="InterPro" id="IPR013785">
    <property type="entry name" value="Aldolase_TIM"/>
</dbReference>
<dbReference type="PANTHER" id="PTHR43303">
    <property type="entry name" value="NADPH DEHYDROGENASE C23G7.10C-RELATED"/>
    <property type="match status" value="1"/>
</dbReference>
<dbReference type="GO" id="GO:0003959">
    <property type="term" value="F:NADPH dehydrogenase activity"/>
    <property type="evidence" value="ECO:0007669"/>
    <property type="project" value="InterPro"/>
</dbReference>
<dbReference type="GO" id="GO:0010181">
    <property type="term" value="F:FMN binding"/>
    <property type="evidence" value="ECO:0007669"/>
    <property type="project" value="InterPro"/>
</dbReference>
<dbReference type="GO" id="GO:0050661">
    <property type="term" value="F:NADP binding"/>
    <property type="evidence" value="ECO:0007669"/>
    <property type="project" value="InterPro"/>
</dbReference>
<organism evidence="7 8">
    <name type="scientific">Pantoea ananatis (strain LMG 20103)</name>
    <dbReference type="NCBI Taxonomy" id="706191"/>
    <lineage>
        <taxon>Bacteria</taxon>
        <taxon>Pseudomonadati</taxon>
        <taxon>Pseudomonadota</taxon>
        <taxon>Gammaproteobacteria</taxon>
        <taxon>Enterobacterales</taxon>
        <taxon>Erwiniaceae</taxon>
        <taxon>Pantoea</taxon>
    </lineage>
</organism>
<protein>
    <submittedName>
        <fullName evidence="7">NamA</fullName>
    </submittedName>
</protein>
<proteinExistence type="predicted"/>
<dbReference type="InterPro" id="IPR001155">
    <property type="entry name" value="OxRdtase_FMN_N"/>
</dbReference>
<dbReference type="Gene3D" id="3.20.20.70">
    <property type="entry name" value="Aldolase class I"/>
    <property type="match status" value="1"/>
</dbReference>
<keyword evidence="3" id="KW-0288">FMN</keyword>
<reference evidence="7 8" key="1">
    <citation type="journal article" date="2010" name="J. Bacteriol.">
        <title>Genome sequence of Pantoea ananatis LMG20103, the causative agent of Eucalyptus blight and dieback.</title>
        <authorList>
            <person name="De Maayer P."/>
            <person name="Chan W.Y."/>
            <person name="Venter S.N."/>
            <person name="Toth I.K."/>
            <person name="Birch P.R."/>
            <person name="Joubert F."/>
            <person name="Coutinho T.A."/>
        </authorList>
    </citation>
    <scope>NUCLEOTIDE SEQUENCE [LARGE SCALE GENOMIC DNA]</scope>
    <source>
        <strain evidence="7 8">LMG 20103</strain>
    </source>
</reference>
<feature type="domain" description="NADH:flavin oxidoreductase/NADH oxidase N-terminal" evidence="6">
    <location>
        <begin position="23"/>
        <end position="360"/>
    </location>
</feature>
<keyword evidence="4" id="KW-0521">NADP</keyword>
<evidence type="ECO:0000256" key="3">
    <source>
        <dbReference type="ARBA" id="ARBA00022643"/>
    </source>
</evidence>
<dbReference type="KEGG" id="pam:PANA_1904"/>
<evidence type="ECO:0000313" key="8">
    <source>
        <dbReference type="Proteomes" id="UP000001702"/>
    </source>
</evidence>
<keyword evidence="5" id="KW-0560">Oxidoreductase</keyword>
<dbReference type="Proteomes" id="UP000001702">
    <property type="component" value="Chromosome"/>
</dbReference>
<sequence length="386" mass="42461">MLISHYSFQHTFPCADNEVFMSKLFSPFSLGELTLDNRIVIAPMCQYSADEGSATAWHRIHLGHLALSGAGLLIIEATAVEDIGRITYGDLGLWDDETETALSEVLQDIRQYSDMPIGIQLGHAGRKASCTVPWEGGEQITPQDGGWQTLAPSALSFSDGEHLPLEMQASDLERVKNAFVATAKRAVRLGIELIEVHAAHGYLLHQFLSPLSNKRSDEYGGSLENRMRYPLEVFHAVREAVPAEIPVGVRISASDWVEGGWDVGQSIAFSKQLESLNCAYIHVSSGGLSEQQQIKVGPNYQVPFARDIRQQIGIPVIAVGLITEPQQAEDILQQEEADLVALARGMLYNPRWPWHAAAEFNANVKAPPQYLRSEPHGAKGTLTQDE</sequence>
<evidence type="ECO:0000256" key="2">
    <source>
        <dbReference type="ARBA" id="ARBA00022630"/>
    </source>
</evidence>
<dbReference type="AlphaFoldDB" id="D4GEG4"/>
<evidence type="ECO:0000313" key="7">
    <source>
        <dbReference type="EMBL" id="ADD77071.1"/>
    </source>
</evidence>
<comment type="cofactor">
    <cofactor evidence="1">
        <name>FMN</name>
        <dbReference type="ChEBI" id="CHEBI:58210"/>
    </cofactor>
</comment>
<dbReference type="EMBL" id="CP001875">
    <property type="protein sequence ID" value="ADD77071.1"/>
    <property type="molecule type" value="Genomic_DNA"/>
</dbReference>
<accession>D4GEG4</accession>
<dbReference type="HOGENOM" id="CLU_012153_2_0_6"/>
<gene>
    <name evidence="7" type="primary">namA</name>
    <name evidence="7" type="ordered locus">PANA_1904</name>
</gene>
<name>D4GEG4_PANAM</name>
<dbReference type="Pfam" id="PF00724">
    <property type="entry name" value="Oxidored_FMN"/>
    <property type="match status" value="1"/>
</dbReference>
<evidence type="ECO:0000256" key="5">
    <source>
        <dbReference type="ARBA" id="ARBA00023002"/>
    </source>
</evidence>
<keyword evidence="2" id="KW-0285">Flavoprotein</keyword>
<keyword evidence="8" id="KW-1185">Reference proteome</keyword>
<dbReference type="PANTHER" id="PTHR43303:SF4">
    <property type="entry name" value="NADPH DEHYDROGENASE C23G7.10C-RELATED"/>
    <property type="match status" value="1"/>
</dbReference>
<dbReference type="InterPro" id="IPR044152">
    <property type="entry name" value="YqjM-like"/>
</dbReference>
<evidence type="ECO:0000256" key="4">
    <source>
        <dbReference type="ARBA" id="ARBA00022857"/>
    </source>
</evidence>
<dbReference type="CDD" id="cd02932">
    <property type="entry name" value="OYE_YqiM_FMN"/>
    <property type="match status" value="1"/>
</dbReference>
<dbReference type="SUPFAM" id="SSF51395">
    <property type="entry name" value="FMN-linked oxidoreductases"/>
    <property type="match status" value="1"/>
</dbReference>
<dbReference type="eggNOG" id="COG1902">
    <property type="taxonomic scope" value="Bacteria"/>
</dbReference>
<evidence type="ECO:0000259" key="6">
    <source>
        <dbReference type="Pfam" id="PF00724"/>
    </source>
</evidence>